<feature type="signal peptide" evidence="1">
    <location>
        <begin position="1"/>
        <end position="16"/>
    </location>
</feature>
<keyword evidence="3" id="KW-1185">Reference proteome</keyword>
<dbReference type="AlphaFoldDB" id="A0A2K1ZX41"/>
<evidence type="ECO:0000313" key="3">
    <source>
        <dbReference type="Proteomes" id="UP000006729"/>
    </source>
</evidence>
<feature type="chain" id="PRO_5014325239" description="Secreted protein" evidence="1">
    <location>
        <begin position="17"/>
        <end position="99"/>
    </location>
</feature>
<keyword evidence="1" id="KW-0732">Signal</keyword>
<sequence length="99" mass="11579">MSCVVCFFLLFFPSFPIICMFKQKPNSTFYHFITQFEVLGCFSIYQMRCAYHSSSYGSSSWCFDQFIAKNLGNVDDRYFCSCDDAILYDVFLFYSLGIT</sequence>
<reference evidence="2 3" key="1">
    <citation type="journal article" date="2006" name="Science">
        <title>The genome of black cottonwood, Populus trichocarpa (Torr. &amp; Gray).</title>
        <authorList>
            <person name="Tuskan G.A."/>
            <person name="Difazio S."/>
            <person name="Jansson S."/>
            <person name="Bohlmann J."/>
            <person name="Grigoriev I."/>
            <person name="Hellsten U."/>
            <person name="Putnam N."/>
            <person name="Ralph S."/>
            <person name="Rombauts S."/>
            <person name="Salamov A."/>
            <person name="Schein J."/>
            <person name="Sterck L."/>
            <person name="Aerts A."/>
            <person name="Bhalerao R.R."/>
            <person name="Bhalerao R.P."/>
            <person name="Blaudez D."/>
            <person name="Boerjan W."/>
            <person name="Brun A."/>
            <person name="Brunner A."/>
            <person name="Busov V."/>
            <person name="Campbell M."/>
            <person name="Carlson J."/>
            <person name="Chalot M."/>
            <person name="Chapman J."/>
            <person name="Chen G.L."/>
            <person name="Cooper D."/>
            <person name="Coutinho P.M."/>
            <person name="Couturier J."/>
            <person name="Covert S."/>
            <person name="Cronk Q."/>
            <person name="Cunningham R."/>
            <person name="Davis J."/>
            <person name="Degroeve S."/>
            <person name="Dejardin A."/>
            <person name="Depamphilis C."/>
            <person name="Detter J."/>
            <person name="Dirks B."/>
            <person name="Dubchak I."/>
            <person name="Duplessis S."/>
            <person name="Ehlting J."/>
            <person name="Ellis B."/>
            <person name="Gendler K."/>
            <person name="Goodstein D."/>
            <person name="Gribskov M."/>
            <person name="Grimwood J."/>
            <person name="Groover A."/>
            <person name="Gunter L."/>
            <person name="Hamberger B."/>
            <person name="Heinze B."/>
            <person name="Helariutta Y."/>
            <person name="Henrissat B."/>
            <person name="Holligan D."/>
            <person name="Holt R."/>
            <person name="Huang W."/>
            <person name="Islam-Faridi N."/>
            <person name="Jones S."/>
            <person name="Jones-Rhoades M."/>
            <person name="Jorgensen R."/>
            <person name="Joshi C."/>
            <person name="Kangasjarvi J."/>
            <person name="Karlsson J."/>
            <person name="Kelleher C."/>
            <person name="Kirkpatrick R."/>
            <person name="Kirst M."/>
            <person name="Kohler A."/>
            <person name="Kalluri U."/>
            <person name="Larimer F."/>
            <person name="Leebens-Mack J."/>
            <person name="Leple J.C."/>
            <person name="Locascio P."/>
            <person name="Lou Y."/>
            <person name="Lucas S."/>
            <person name="Martin F."/>
            <person name="Montanini B."/>
            <person name="Napoli C."/>
            <person name="Nelson D.R."/>
            <person name="Nelson C."/>
            <person name="Nieminen K."/>
            <person name="Nilsson O."/>
            <person name="Pereda V."/>
            <person name="Peter G."/>
            <person name="Philippe R."/>
            <person name="Pilate G."/>
            <person name="Poliakov A."/>
            <person name="Razumovskaya J."/>
            <person name="Richardson P."/>
            <person name="Rinaldi C."/>
            <person name="Ritland K."/>
            <person name="Rouze P."/>
            <person name="Ryaboy D."/>
            <person name="Schmutz J."/>
            <person name="Schrader J."/>
            <person name="Segerman B."/>
            <person name="Shin H."/>
            <person name="Siddiqui A."/>
            <person name="Sterky F."/>
            <person name="Terry A."/>
            <person name="Tsai C.J."/>
            <person name="Uberbacher E."/>
            <person name="Unneberg P."/>
            <person name="Vahala J."/>
            <person name="Wall K."/>
            <person name="Wessler S."/>
            <person name="Yang G."/>
            <person name="Yin T."/>
            <person name="Douglas C."/>
            <person name="Marra M."/>
            <person name="Sandberg G."/>
            <person name="Van de Peer Y."/>
            <person name="Rokhsar D."/>
        </authorList>
    </citation>
    <scope>NUCLEOTIDE SEQUENCE [LARGE SCALE GENOMIC DNA]</scope>
    <source>
        <strain evidence="3">cv. Nisqually</strain>
    </source>
</reference>
<gene>
    <name evidence="2" type="ORF">POPTR_006G052000</name>
</gene>
<accession>A0A2K1ZX41</accession>
<evidence type="ECO:0008006" key="4">
    <source>
        <dbReference type="Google" id="ProtNLM"/>
    </source>
</evidence>
<proteinExistence type="predicted"/>
<dbReference type="EMBL" id="CM009295">
    <property type="protein sequence ID" value="PNT29844.1"/>
    <property type="molecule type" value="Genomic_DNA"/>
</dbReference>
<dbReference type="Proteomes" id="UP000006729">
    <property type="component" value="Chromosome 6"/>
</dbReference>
<name>A0A2K1ZX41_POPTR</name>
<evidence type="ECO:0000313" key="2">
    <source>
        <dbReference type="EMBL" id="PNT29844.1"/>
    </source>
</evidence>
<protein>
    <recommendedName>
        <fullName evidence="4">Secreted protein</fullName>
    </recommendedName>
</protein>
<evidence type="ECO:0000256" key="1">
    <source>
        <dbReference type="SAM" id="SignalP"/>
    </source>
</evidence>
<organism evidence="2 3">
    <name type="scientific">Populus trichocarpa</name>
    <name type="common">Western balsam poplar</name>
    <name type="synonym">Populus balsamifera subsp. trichocarpa</name>
    <dbReference type="NCBI Taxonomy" id="3694"/>
    <lineage>
        <taxon>Eukaryota</taxon>
        <taxon>Viridiplantae</taxon>
        <taxon>Streptophyta</taxon>
        <taxon>Embryophyta</taxon>
        <taxon>Tracheophyta</taxon>
        <taxon>Spermatophyta</taxon>
        <taxon>Magnoliopsida</taxon>
        <taxon>eudicotyledons</taxon>
        <taxon>Gunneridae</taxon>
        <taxon>Pentapetalae</taxon>
        <taxon>rosids</taxon>
        <taxon>fabids</taxon>
        <taxon>Malpighiales</taxon>
        <taxon>Salicaceae</taxon>
        <taxon>Saliceae</taxon>
        <taxon>Populus</taxon>
    </lineage>
</organism>
<dbReference type="InParanoid" id="A0A2K1ZX41"/>